<feature type="compositionally biased region" description="Polar residues" evidence="1">
    <location>
        <begin position="574"/>
        <end position="591"/>
    </location>
</feature>
<sequence length="1063" mass="118411">MAAAIVSNNGQFLPGPRYSLDNMPKTGFTCRDKILGGYYADSETQCQMFHVCVKVAGVGVTAGEFGGGRYAREGGEAGRHEHSIIEGRVQDFRFLCPNGTAFDQEAQICADWGDVDCEAATLYYGSDNFDLYRLGSGFESKRAPYAEEEEATFHLQRAETSDARRSKQYIVNQSSKPQQTPNLNQIPSVQKPSYPQQPQQYFRQPVTPPSTTSTPTSTTTTTTTTTTPSTPVEHVFYKTSQAPTKLHQKHTEHKQHQLLLNQQAILQAQHFQKLTAAAATATPADRRPVVDEIRTTTPTFANNFARSQPSQQRQTPQTQQLQQQQQQQPQQQRQPQSQQSRPGQHNDNNNDEIFRGSHSSHFYNNRNNGKEDYEEELPQRRRDRQRQRERIEHHRPKPPLVDVTVVEELPQQKQQQPQPQLPRQQNTKLQTTTPDDFVDIPKIPNFRQQPTTVLKPQQPSPQVPSFGQSIVSTPAPFAKQPAQPQSRGNTLFFNTQQQQHQLQQQKQITSTTTQPAPQQRFGGNAPANNNFKITVTTSQNDRPSFNQQQFSFNSQPRQQAAIVSTTTASAPVNNPFQFFGSQTTTTTVRPRSTFENRATERSFDEASVTTPQESQRIRPQSRTFNVDQSRLNQFNYNEYQGSRTSTTTTTTPSTTTTTTPVPTTTFAPSQQSFRQRAPQQSSFLNPFFNNPSTVPPAITTIPPSVVQKAVPKDRYQSIQRTGNEGHTPSTVKKFSTLVPKDQYNPTTFKPNAISKKALLQFVNQKSVIGLEKSPFTDRVSITTSTTTTEKAPAPATTRYPGYIPTIPPVTSTSTTTTTTRAPFTTSTTTVANTPPPPNRFFQPPVPKSNALTQSPIVVTSAKPDPTSNTEINEDDGQYHPELYEKDFYRNRVKAKAQAAAALAQARNSNGLASLSTSDEEEIFRTAHSQNIAASGNDLILERARQAAARINEFFSSSSVKPTTARKEQKDSQAETVTPKVSSKHHHKDSSSRSKSSHGAKGSSSSSSSNATPRPFSKAPTIPPNATITKRPPEDDSYDYAYYDSGSPDVPEYDIIEDFGRKRV</sequence>
<feature type="compositionally biased region" description="Polar residues" evidence="1">
    <location>
        <begin position="171"/>
        <end position="186"/>
    </location>
</feature>
<feature type="compositionally biased region" description="Low complexity" evidence="1">
    <location>
        <begin position="808"/>
        <end position="820"/>
    </location>
</feature>
<feature type="region of interest" description="Disordered" evidence="1">
    <location>
        <begin position="298"/>
        <end position="443"/>
    </location>
</feature>
<feature type="compositionally biased region" description="Low complexity" evidence="1">
    <location>
        <begin position="496"/>
        <end position="514"/>
    </location>
</feature>
<organism evidence="2 3">
    <name type="scientific">Anopheles christyi</name>
    <dbReference type="NCBI Taxonomy" id="43041"/>
    <lineage>
        <taxon>Eukaryota</taxon>
        <taxon>Metazoa</taxon>
        <taxon>Ecdysozoa</taxon>
        <taxon>Arthropoda</taxon>
        <taxon>Hexapoda</taxon>
        <taxon>Insecta</taxon>
        <taxon>Pterygota</taxon>
        <taxon>Neoptera</taxon>
        <taxon>Endopterygota</taxon>
        <taxon>Diptera</taxon>
        <taxon>Nematocera</taxon>
        <taxon>Culicoidea</taxon>
        <taxon>Culicidae</taxon>
        <taxon>Anophelinae</taxon>
        <taxon>Anopheles</taxon>
    </lineage>
</organism>
<feature type="region of interest" description="Disordered" evidence="1">
    <location>
        <begin position="574"/>
        <end position="622"/>
    </location>
</feature>
<evidence type="ECO:0000313" key="3">
    <source>
        <dbReference type="Proteomes" id="UP000075881"/>
    </source>
</evidence>
<proteinExistence type="predicted"/>
<feature type="region of interest" description="Disordered" evidence="1">
    <location>
        <begin position="641"/>
        <end position="665"/>
    </location>
</feature>
<dbReference type="STRING" id="43041.A0A182JU15"/>
<evidence type="ECO:0008006" key="4">
    <source>
        <dbReference type="Google" id="ProtNLM"/>
    </source>
</evidence>
<dbReference type="Proteomes" id="UP000075881">
    <property type="component" value="Unassembled WGS sequence"/>
</dbReference>
<feature type="compositionally biased region" description="Low complexity" evidence="1">
    <location>
        <begin position="1038"/>
        <end position="1048"/>
    </location>
</feature>
<evidence type="ECO:0000256" key="1">
    <source>
        <dbReference type="SAM" id="MobiDB-lite"/>
    </source>
</evidence>
<feature type="compositionally biased region" description="Low complexity" evidence="1">
    <location>
        <begin position="992"/>
        <end position="1008"/>
    </location>
</feature>
<dbReference type="InterPro" id="IPR052976">
    <property type="entry name" value="Scoloptoxin-like"/>
</dbReference>
<dbReference type="PANTHER" id="PTHR22933:SF47">
    <property type="entry name" value="CPAP1-I"/>
    <property type="match status" value="1"/>
</dbReference>
<protein>
    <recommendedName>
        <fullName evidence="4">Chitin-binding type-2 domain-containing protein</fullName>
    </recommendedName>
</protein>
<accession>A0A182JU15</accession>
<feature type="compositionally biased region" description="Polar residues" evidence="1">
    <location>
        <begin position="357"/>
        <end position="367"/>
    </location>
</feature>
<feature type="region of interest" description="Disordered" evidence="1">
    <location>
        <begin position="781"/>
        <end position="820"/>
    </location>
</feature>
<feature type="compositionally biased region" description="Low complexity" evidence="1">
    <location>
        <begin position="187"/>
        <end position="230"/>
    </location>
</feature>
<evidence type="ECO:0000313" key="2">
    <source>
        <dbReference type="EnsemblMetazoa" id="ACHR001997-PA"/>
    </source>
</evidence>
<reference evidence="2" key="2">
    <citation type="submission" date="2020-05" db="UniProtKB">
        <authorList>
            <consortium name="EnsemblMetazoa"/>
        </authorList>
    </citation>
    <scope>IDENTIFICATION</scope>
    <source>
        <strain evidence="2">ACHKN1017</strain>
    </source>
</reference>
<reference evidence="3" key="1">
    <citation type="submission" date="2013-03" db="EMBL/GenBank/DDBJ databases">
        <title>The Genome Sequence of Anopheles christyi ACHKN1017.</title>
        <authorList>
            <consortium name="The Broad Institute Genomics Platform"/>
            <person name="Neafsey D.E."/>
            <person name="Besansky N."/>
            <person name="Walker B."/>
            <person name="Young S.K."/>
            <person name="Zeng Q."/>
            <person name="Gargeya S."/>
            <person name="Fitzgerald M."/>
            <person name="Haas B."/>
            <person name="Abouelleil A."/>
            <person name="Allen A.W."/>
            <person name="Alvarado L."/>
            <person name="Arachchi H.M."/>
            <person name="Berlin A.M."/>
            <person name="Chapman S.B."/>
            <person name="Gainer-Dewar J."/>
            <person name="Goldberg J."/>
            <person name="Griggs A."/>
            <person name="Gujja S."/>
            <person name="Hansen M."/>
            <person name="Howarth C."/>
            <person name="Imamovic A."/>
            <person name="Ireland A."/>
            <person name="Larimer J."/>
            <person name="McCowan C."/>
            <person name="Murphy C."/>
            <person name="Pearson M."/>
            <person name="Poon T.W."/>
            <person name="Priest M."/>
            <person name="Roberts A."/>
            <person name="Saif S."/>
            <person name="Shea T."/>
            <person name="Sisk P."/>
            <person name="Sykes S."/>
            <person name="Wortman J."/>
            <person name="Nusbaum C."/>
            <person name="Birren B."/>
        </authorList>
    </citation>
    <scope>NUCLEOTIDE SEQUENCE [LARGE SCALE GENOMIC DNA]</scope>
    <source>
        <strain evidence="3">ACHKN1017</strain>
    </source>
</reference>
<dbReference type="EnsemblMetazoa" id="ACHR001997-RA">
    <property type="protein sequence ID" value="ACHR001997-PA"/>
    <property type="gene ID" value="ACHR001997"/>
</dbReference>
<feature type="region of interest" description="Disordered" evidence="1">
    <location>
        <begin position="957"/>
        <end position="1063"/>
    </location>
</feature>
<dbReference type="AlphaFoldDB" id="A0A182JU15"/>
<feature type="compositionally biased region" description="Low complexity" evidence="1">
    <location>
        <begin position="644"/>
        <end position="665"/>
    </location>
</feature>
<feature type="compositionally biased region" description="Low complexity" evidence="1">
    <location>
        <begin position="306"/>
        <end position="341"/>
    </location>
</feature>
<feature type="region of interest" description="Disordered" evidence="1">
    <location>
        <begin position="496"/>
        <end position="527"/>
    </location>
</feature>
<feature type="region of interest" description="Disordered" evidence="1">
    <location>
        <begin position="171"/>
        <end position="230"/>
    </location>
</feature>
<feature type="compositionally biased region" description="Low complexity" evidence="1">
    <location>
        <begin position="782"/>
        <end position="797"/>
    </location>
</feature>
<feature type="compositionally biased region" description="Polar residues" evidence="1">
    <location>
        <begin position="607"/>
        <end position="622"/>
    </location>
</feature>
<feature type="compositionally biased region" description="Low complexity" evidence="1">
    <location>
        <begin position="411"/>
        <end position="425"/>
    </location>
</feature>
<dbReference type="PANTHER" id="PTHR22933">
    <property type="entry name" value="FI18007P1-RELATED"/>
    <property type="match status" value="1"/>
</dbReference>
<dbReference type="VEuPathDB" id="VectorBase:ACHR001997"/>
<name>A0A182JU15_9DIPT</name>
<keyword evidence="3" id="KW-1185">Reference proteome</keyword>
<feature type="compositionally biased region" description="Basic and acidic residues" evidence="1">
    <location>
        <begin position="592"/>
        <end position="604"/>
    </location>
</feature>